<reference evidence="1 2" key="1">
    <citation type="submission" date="2023-03" db="EMBL/GenBank/DDBJ databases">
        <title>WGS of Gossypium arboreum.</title>
        <authorList>
            <person name="Yu D."/>
        </authorList>
    </citation>
    <scope>NUCLEOTIDE SEQUENCE [LARGE SCALE GENOMIC DNA]</scope>
    <source>
        <tissue evidence="1">Leaf</tissue>
    </source>
</reference>
<evidence type="ECO:0000313" key="2">
    <source>
        <dbReference type="Proteomes" id="UP001358586"/>
    </source>
</evidence>
<organism evidence="1 2">
    <name type="scientific">Gossypium arboreum</name>
    <name type="common">Tree cotton</name>
    <name type="synonym">Gossypium nanking</name>
    <dbReference type="NCBI Taxonomy" id="29729"/>
    <lineage>
        <taxon>Eukaryota</taxon>
        <taxon>Viridiplantae</taxon>
        <taxon>Streptophyta</taxon>
        <taxon>Embryophyta</taxon>
        <taxon>Tracheophyta</taxon>
        <taxon>Spermatophyta</taxon>
        <taxon>Magnoliopsida</taxon>
        <taxon>eudicotyledons</taxon>
        <taxon>Gunneridae</taxon>
        <taxon>Pentapetalae</taxon>
        <taxon>rosids</taxon>
        <taxon>malvids</taxon>
        <taxon>Malvales</taxon>
        <taxon>Malvaceae</taxon>
        <taxon>Malvoideae</taxon>
        <taxon>Gossypium</taxon>
    </lineage>
</organism>
<dbReference type="Proteomes" id="UP001358586">
    <property type="component" value="Chromosome 6"/>
</dbReference>
<name>A0ABR0PN30_GOSAR</name>
<comment type="caution">
    <text evidence="1">The sequence shown here is derived from an EMBL/GenBank/DDBJ whole genome shotgun (WGS) entry which is preliminary data.</text>
</comment>
<proteinExistence type="predicted"/>
<accession>A0ABR0PN30</accession>
<keyword evidence="2" id="KW-1185">Reference proteome</keyword>
<protein>
    <submittedName>
        <fullName evidence="1">Uncharacterized protein</fullName>
    </submittedName>
</protein>
<sequence length="150" mass="17247">MQETKECSHKEKSSEELQLRYIAEERRFALIGKGKTDLQFPTPNSKQVVNPLFLKQLHSNRNDNFANVLSFEKDLYLIEDKCNSVIDDTFVLVDDKKTLPFGKCDVEEFAGEVITNQQLQGTHFMDSIKGALKLELNSTAHFSSPKWLFM</sequence>
<evidence type="ECO:0000313" key="1">
    <source>
        <dbReference type="EMBL" id="KAK5825600.1"/>
    </source>
</evidence>
<dbReference type="EMBL" id="JARKNE010000006">
    <property type="protein sequence ID" value="KAK5825600.1"/>
    <property type="molecule type" value="Genomic_DNA"/>
</dbReference>
<gene>
    <name evidence="1" type="ORF">PVK06_020456</name>
</gene>